<dbReference type="Proteomes" id="UP001198200">
    <property type="component" value="Unassembled WGS sequence"/>
</dbReference>
<dbReference type="InterPro" id="IPR004843">
    <property type="entry name" value="Calcineurin-like_PHP"/>
</dbReference>
<proteinExistence type="predicted"/>
<keyword evidence="3" id="KW-1185">Reference proteome</keyword>
<sequence length="293" mass="32964">MNKWIMAGTAAAFTGAAAFARSEYERIHLDIVHYDIKTDKLGLEWNGFKAVFLSDLHDNSFGMENEELLAAIEKEQPDIVVIGGDMLVVKEWAAPHFDMLANLYKKLVKRYPVYYAFGNHEQRMKEEPLTYPGWWQSYWKVLKDSGMHVLVNKSEEIIKNDTAMRISGITLPRECYRKGRIPSLSAGYIDKKIGKASDKNFELLLAHTPTFAKTYADWGADLVLSGHFHGGTIRIPGLGGVMTPQLQFFSPLARGNVTQKNTNIIVSGGLGTHSINVRLNNLPQLVVLTWKTH</sequence>
<dbReference type="Pfam" id="PF00149">
    <property type="entry name" value="Metallophos"/>
    <property type="match status" value="1"/>
</dbReference>
<dbReference type="GO" id="GO:0016787">
    <property type="term" value="F:hydrolase activity"/>
    <property type="evidence" value="ECO:0007669"/>
    <property type="project" value="InterPro"/>
</dbReference>
<evidence type="ECO:0000313" key="3">
    <source>
        <dbReference type="Proteomes" id="UP001198200"/>
    </source>
</evidence>
<gene>
    <name evidence="2" type="ORF">LKD48_08050</name>
</gene>
<dbReference type="EMBL" id="JAJEQN010000017">
    <property type="protein sequence ID" value="MCC2221585.1"/>
    <property type="molecule type" value="Genomic_DNA"/>
</dbReference>
<dbReference type="InterPro" id="IPR029052">
    <property type="entry name" value="Metallo-depent_PP-like"/>
</dbReference>
<dbReference type="PANTHER" id="PTHR31302">
    <property type="entry name" value="TRANSMEMBRANE PROTEIN WITH METALLOPHOSPHOESTERASE DOMAIN-RELATED"/>
    <property type="match status" value="1"/>
</dbReference>
<evidence type="ECO:0000313" key="2">
    <source>
        <dbReference type="EMBL" id="MCC2221585.1"/>
    </source>
</evidence>
<dbReference type="PANTHER" id="PTHR31302:SF0">
    <property type="entry name" value="TRANSMEMBRANE PROTEIN WITH METALLOPHOSPHOESTERASE DOMAIN"/>
    <property type="match status" value="1"/>
</dbReference>
<evidence type="ECO:0000259" key="1">
    <source>
        <dbReference type="Pfam" id="PF00149"/>
    </source>
</evidence>
<organism evidence="2 3">
    <name type="scientific">Anthropogastromicrobium aceti</name>
    <dbReference type="NCBI Taxonomy" id="2981768"/>
    <lineage>
        <taxon>Bacteria</taxon>
        <taxon>Bacillati</taxon>
        <taxon>Bacillota</taxon>
        <taxon>Clostridia</taxon>
        <taxon>Lachnospirales</taxon>
        <taxon>Lachnospiraceae</taxon>
        <taxon>Anthropogastromicrobium</taxon>
    </lineage>
</organism>
<reference evidence="2 3" key="1">
    <citation type="submission" date="2021-10" db="EMBL/GenBank/DDBJ databases">
        <title>Anaerobic single-cell dispensing facilitates the cultivation of human gut bacteria.</title>
        <authorList>
            <person name="Afrizal A."/>
        </authorList>
    </citation>
    <scope>NUCLEOTIDE SEQUENCE [LARGE SCALE GENOMIC DNA]</scope>
    <source>
        <strain evidence="2 3">CLA-AA-H224</strain>
    </source>
</reference>
<accession>A0AAE3E4C8</accession>
<dbReference type="Gene3D" id="3.60.21.10">
    <property type="match status" value="1"/>
</dbReference>
<dbReference type="SUPFAM" id="SSF56300">
    <property type="entry name" value="Metallo-dependent phosphatases"/>
    <property type="match status" value="1"/>
</dbReference>
<comment type="caution">
    <text evidence="2">The sequence shown here is derived from an EMBL/GenBank/DDBJ whole genome shotgun (WGS) entry which is preliminary data.</text>
</comment>
<feature type="domain" description="Calcineurin-like phosphoesterase" evidence="1">
    <location>
        <begin position="49"/>
        <end position="230"/>
    </location>
</feature>
<name>A0AAE3E4C8_9FIRM</name>
<dbReference type="RefSeq" id="WP_308731695.1">
    <property type="nucleotide sequence ID" value="NZ_JAJEQN010000017.1"/>
</dbReference>
<dbReference type="InterPro" id="IPR051158">
    <property type="entry name" value="Metallophosphoesterase_sf"/>
</dbReference>
<dbReference type="AlphaFoldDB" id="A0AAE3E4C8"/>
<protein>
    <submittedName>
        <fullName evidence="2">Metallophosphoesterase</fullName>
    </submittedName>
</protein>